<evidence type="ECO:0000313" key="2">
    <source>
        <dbReference type="Proteomes" id="UP000078084"/>
    </source>
</evidence>
<proteinExistence type="predicted"/>
<organism evidence="1 2">
    <name type="scientific">Kerstersia gyiorum</name>
    <dbReference type="NCBI Taxonomy" id="206506"/>
    <lineage>
        <taxon>Bacteria</taxon>
        <taxon>Pseudomonadati</taxon>
        <taxon>Pseudomonadota</taxon>
        <taxon>Betaproteobacteria</taxon>
        <taxon>Burkholderiales</taxon>
        <taxon>Alcaligenaceae</taxon>
        <taxon>Kerstersia</taxon>
    </lineage>
</organism>
<sequence>METLHQRFLDHLAARGWVIHPPTGNMPASLPSLAGNTAHAAFLSCFEQLHNQDDTCWFLCAADYAGTSDSAFGPDVLRDISLESAISEADRQAAESFWKHHIPIFMSVNGDYQFLALDRISGRVVHGAEPEFEEVTEVADSLDGLFEQVLMGGKGAGLFD</sequence>
<accession>A0A171KS12</accession>
<evidence type="ECO:0000313" key="1">
    <source>
        <dbReference type="EMBL" id="KKO71679.1"/>
    </source>
</evidence>
<dbReference type="EMBL" id="LBNE01000006">
    <property type="protein sequence ID" value="KKO71679.1"/>
    <property type="molecule type" value="Genomic_DNA"/>
</dbReference>
<name>A0A171KS12_9BURK</name>
<comment type="caution">
    <text evidence="1">The sequence shown here is derived from an EMBL/GenBank/DDBJ whole genome shotgun (WGS) entry which is preliminary data.</text>
</comment>
<keyword evidence="2" id="KW-1185">Reference proteome</keyword>
<dbReference type="RefSeq" id="WP_068371177.1">
    <property type="nucleotide sequence ID" value="NZ_LBNE01000006.1"/>
</dbReference>
<protein>
    <submittedName>
        <fullName evidence="1">Uncharacterized protein</fullName>
    </submittedName>
</protein>
<reference evidence="1 2" key="1">
    <citation type="submission" date="2015-04" db="EMBL/GenBank/DDBJ databases">
        <title>Genome sequence of Kerstersia gyiorum CG1.</title>
        <authorList>
            <person name="Greninger A.L."/>
            <person name="Kozyreva V."/>
            <person name="Chaturvedi V."/>
        </authorList>
    </citation>
    <scope>NUCLEOTIDE SEQUENCE [LARGE SCALE GENOMIC DNA]</scope>
    <source>
        <strain evidence="1 2">CG1</strain>
    </source>
</reference>
<dbReference type="AlphaFoldDB" id="A0A171KS12"/>
<gene>
    <name evidence="1" type="ORF">AAV32_10140</name>
</gene>
<dbReference type="Proteomes" id="UP000078084">
    <property type="component" value="Unassembled WGS sequence"/>
</dbReference>